<sequence length="296" mass="34229">MDLNLLLIMAAAGLCAVSSHTVLHRQYHFVNEAKNMSEAQIYCREKYTDLATVDSMEDVTLLNKIAGKYNQSAWIGLYVDWDSWRWLLPDTTFYKPGETEFRNWISGNPLHEVEKTCTLMSRYDGYWYNEVCPRPIKAACVDVQGPNVTFDVSLGSMSWTDAQSYCRTKQTDLAILRNLEENQQILGMITGVEHAWIALNRESWKWSDGSNSSLRYWAEAEPTEHVAPVTMQVIKLRFKTSNPDVDPNDPAFQEEMLVKMKKELRDKGLDDNIQLAWRKQPDGQVFQKEENERDEL</sequence>
<protein>
    <submittedName>
        <fullName evidence="1">Uncharacterized protein</fullName>
    </submittedName>
</protein>
<reference evidence="1" key="1">
    <citation type="submission" date="2022-05" db="EMBL/GenBank/DDBJ databases">
        <title>Chromosome-level genome of Chaenocephalus aceratus.</title>
        <authorList>
            <person name="Park H."/>
        </authorList>
    </citation>
    <scope>NUCLEOTIDE SEQUENCE</scope>
    <source>
        <strain evidence="1">KU_202001</strain>
    </source>
</reference>
<accession>A0ACB9XTK8</accession>
<evidence type="ECO:0000313" key="1">
    <source>
        <dbReference type="EMBL" id="KAI4830831.1"/>
    </source>
</evidence>
<organism evidence="1 2">
    <name type="scientific">Chaenocephalus aceratus</name>
    <name type="common">Blackfin icefish</name>
    <name type="synonym">Chaenichthys aceratus</name>
    <dbReference type="NCBI Taxonomy" id="36190"/>
    <lineage>
        <taxon>Eukaryota</taxon>
        <taxon>Metazoa</taxon>
        <taxon>Chordata</taxon>
        <taxon>Craniata</taxon>
        <taxon>Vertebrata</taxon>
        <taxon>Euteleostomi</taxon>
        <taxon>Actinopterygii</taxon>
        <taxon>Neopterygii</taxon>
        <taxon>Teleostei</taxon>
        <taxon>Neoteleostei</taxon>
        <taxon>Acanthomorphata</taxon>
        <taxon>Eupercaria</taxon>
        <taxon>Perciformes</taxon>
        <taxon>Notothenioidei</taxon>
        <taxon>Channichthyidae</taxon>
        <taxon>Chaenocephalus</taxon>
    </lineage>
</organism>
<name>A0ACB9XTK8_CHAAC</name>
<evidence type="ECO:0000313" key="2">
    <source>
        <dbReference type="Proteomes" id="UP001057452"/>
    </source>
</evidence>
<gene>
    <name evidence="1" type="ORF">KUCAC02_002437</name>
</gene>
<comment type="caution">
    <text evidence="1">The sequence shown here is derived from an EMBL/GenBank/DDBJ whole genome shotgun (WGS) entry which is preliminary data.</text>
</comment>
<keyword evidence="2" id="KW-1185">Reference proteome</keyword>
<dbReference type="EMBL" id="CM043787">
    <property type="protein sequence ID" value="KAI4830831.1"/>
    <property type="molecule type" value="Genomic_DNA"/>
</dbReference>
<dbReference type="Proteomes" id="UP001057452">
    <property type="component" value="Chromosome 3"/>
</dbReference>
<proteinExistence type="predicted"/>